<dbReference type="EMBL" id="JAAGMN010010561">
    <property type="protein sequence ID" value="NEE23781.1"/>
    <property type="molecule type" value="Genomic_DNA"/>
</dbReference>
<feature type="non-terminal residue" evidence="1">
    <location>
        <position position="44"/>
    </location>
</feature>
<protein>
    <submittedName>
        <fullName evidence="1">Gfo/Idh/MocA family oxidoreductase</fullName>
    </submittedName>
</protein>
<accession>A0A6G3Y193</accession>
<evidence type="ECO:0000313" key="1">
    <source>
        <dbReference type="EMBL" id="NEE23781.1"/>
    </source>
</evidence>
<gene>
    <name evidence="1" type="ORF">G3M58_97170</name>
</gene>
<comment type="caution">
    <text evidence="1">The sequence shown here is derived from an EMBL/GenBank/DDBJ whole genome shotgun (WGS) entry which is preliminary data.</text>
</comment>
<reference evidence="1" key="1">
    <citation type="submission" date="2020-01" db="EMBL/GenBank/DDBJ databases">
        <title>Insect and environment-associated Actinomycetes.</title>
        <authorList>
            <person name="Currrie C."/>
            <person name="Chevrette M."/>
            <person name="Carlson C."/>
            <person name="Stubbendieck R."/>
            <person name="Wendt-Pienkowski E."/>
        </authorList>
    </citation>
    <scope>NUCLEOTIDE SEQUENCE</scope>
    <source>
        <strain evidence="1">SID7499</strain>
    </source>
</reference>
<sequence length="44" mass="4844">MPVPVPVPVVLAGARGHGRWHLANVRRLQHQGRVRLAGICELEP</sequence>
<name>A0A6G3Y193_9ACTN</name>
<dbReference type="AlphaFoldDB" id="A0A6G3Y193"/>
<organism evidence="1">
    <name type="scientific">Streptomyces sp. SID7499</name>
    <dbReference type="NCBI Taxonomy" id="2706086"/>
    <lineage>
        <taxon>Bacteria</taxon>
        <taxon>Bacillati</taxon>
        <taxon>Actinomycetota</taxon>
        <taxon>Actinomycetes</taxon>
        <taxon>Kitasatosporales</taxon>
        <taxon>Streptomycetaceae</taxon>
        <taxon>Streptomyces</taxon>
    </lineage>
</organism>
<proteinExistence type="predicted"/>